<dbReference type="InterPro" id="IPR001296">
    <property type="entry name" value="Glyco_trans_1"/>
</dbReference>
<dbReference type="GO" id="GO:0016757">
    <property type="term" value="F:glycosyltransferase activity"/>
    <property type="evidence" value="ECO:0007669"/>
    <property type="project" value="InterPro"/>
</dbReference>
<evidence type="ECO:0000259" key="2">
    <source>
        <dbReference type="Pfam" id="PF13439"/>
    </source>
</evidence>
<dbReference type="EMBL" id="JAHQXF010000002">
    <property type="protein sequence ID" value="MBV0925226.1"/>
    <property type="molecule type" value="Genomic_DNA"/>
</dbReference>
<dbReference type="PANTHER" id="PTHR45947:SF3">
    <property type="entry name" value="SULFOQUINOVOSYL TRANSFERASE SQD2"/>
    <property type="match status" value="1"/>
</dbReference>
<accession>A0A8J8C464</accession>
<dbReference type="InterPro" id="IPR050194">
    <property type="entry name" value="Glycosyltransferase_grp1"/>
</dbReference>
<dbReference type="InterPro" id="IPR028098">
    <property type="entry name" value="Glyco_trans_4-like_N"/>
</dbReference>
<proteinExistence type="predicted"/>
<dbReference type="Gene3D" id="3.40.50.2000">
    <property type="entry name" value="Glycogen Phosphorylase B"/>
    <property type="match status" value="2"/>
</dbReference>
<name>A0A8J8C464_9EURY</name>
<dbReference type="Pfam" id="PF00534">
    <property type="entry name" value="Glycos_transf_1"/>
    <property type="match status" value="1"/>
</dbReference>
<comment type="caution">
    <text evidence="3">The sequence shown here is derived from an EMBL/GenBank/DDBJ whole genome shotgun (WGS) entry which is preliminary data.</text>
</comment>
<keyword evidence="4" id="KW-1185">Reference proteome</keyword>
<dbReference type="PANTHER" id="PTHR45947">
    <property type="entry name" value="SULFOQUINOVOSYL TRANSFERASE SQD2"/>
    <property type="match status" value="1"/>
</dbReference>
<sequence length="377" mass="41921">MKICFVTPSYPPNVHGGGEISVQLLAEEVASRDDIDDVLVISFDGECEERVNGVRVKRLGTHSTFPLELPNIFVAIKLLRHRELLAEFDILHGYNVYYHPALGVVSRLLSIPSVATLNSYALLPKSAYGVRATGPRKVYDRLFMPTTGRILRILAQNINQFICLSAESESVYVENGFDGNNIATIPNMVDPSFEISTESEDNETIRILYVGSLIKRKGVQYLVQSAAYLPKNFEIRIVGDGPQKIQLIQKINELSVTDQVSIIGRIPYSDIESEYAKADIFVHPGIWPEPFGRTLLEAMQASLPVVATNIGGPSDIVPSEEFLCPPKDAKQLAKAIRFAASKIDMIGSQNRTMVMEQYSPERITEQIMELYAETIGE</sequence>
<feature type="domain" description="Glycosyl transferase family 1" evidence="1">
    <location>
        <begin position="200"/>
        <end position="339"/>
    </location>
</feature>
<evidence type="ECO:0000259" key="1">
    <source>
        <dbReference type="Pfam" id="PF00534"/>
    </source>
</evidence>
<reference evidence="3 4" key="1">
    <citation type="submission" date="2021-06" db="EMBL/GenBank/DDBJ databases">
        <title>New haloarchaea isolates fom saline soil.</title>
        <authorList>
            <person name="Duran-Viseras A."/>
            <person name="Sanchez-Porro C.S."/>
            <person name="Ventosa A."/>
        </authorList>
    </citation>
    <scope>NUCLEOTIDE SEQUENCE [LARGE SCALE GENOMIC DNA]</scope>
    <source>
        <strain evidence="3 4">JCM 183640</strain>
    </source>
</reference>
<gene>
    <name evidence="3" type="ORF">KTS45_13555</name>
</gene>
<dbReference type="Proteomes" id="UP000766550">
    <property type="component" value="Unassembled WGS sequence"/>
</dbReference>
<protein>
    <submittedName>
        <fullName evidence="3">Glycosyltransferase family 4 protein</fullName>
    </submittedName>
</protein>
<dbReference type="Pfam" id="PF13439">
    <property type="entry name" value="Glyco_transf_4"/>
    <property type="match status" value="1"/>
</dbReference>
<evidence type="ECO:0000313" key="3">
    <source>
        <dbReference type="EMBL" id="MBV0925226.1"/>
    </source>
</evidence>
<feature type="domain" description="Glycosyltransferase subfamily 4-like N-terminal" evidence="2">
    <location>
        <begin position="16"/>
        <end position="192"/>
    </location>
</feature>
<dbReference type="RefSeq" id="WP_162318061.1">
    <property type="nucleotide sequence ID" value="NZ_JAHQXF010000002.1"/>
</dbReference>
<dbReference type="OrthoDB" id="131038at2157"/>
<evidence type="ECO:0000313" key="4">
    <source>
        <dbReference type="Proteomes" id="UP000766550"/>
    </source>
</evidence>
<dbReference type="AlphaFoldDB" id="A0A8J8C464"/>
<dbReference type="SUPFAM" id="SSF53756">
    <property type="entry name" value="UDP-Glycosyltransferase/glycogen phosphorylase"/>
    <property type="match status" value="1"/>
</dbReference>
<dbReference type="CDD" id="cd03801">
    <property type="entry name" value="GT4_PimA-like"/>
    <property type="match status" value="1"/>
</dbReference>
<organism evidence="3 4">
    <name type="scientific">Haloarcula limicola</name>
    <dbReference type="NCBI Taxonomy" id="1429915"/>
    <lineage>
        <taxon>Archaea</taxon>
        <taxon>Methanobacteriati</taxon>
        <taxon>Methanobacteriota</taxon>
        <taxon>Stenosarchaea group</taxon>
        <taxon>Halobacteria</taxon>
        <taxon>Halobacteriales</taxon>
        <taxon>Haloarculaceae</taxon>
        <taxon>Haloarcula</taxon>
    </lineage>
</organism>